<evidence type="ECO:0000259" key="4">
    <source>
        <dbReference type="Pfam" id="PF17827"/>
    </source>
</evidence>
<evidence type="ECO:0000313" key="5">
    <source>
        <dbReference type="EMBL" id="EEA89740.1"/>
    </source>
</evidence>
<feature type="binding site" evidence="1">
    <location>
        <position position="255"/>
    </location>
    <ligand>
        <name>S-adenosyl-L-methionine</name>
        <dbReference type="ChEBI" id="CHEBI:59789"/>
    </ligand>
</feature>
<dbReference type="STRING" id="445975.COLSTE_02102"/>
<evidence type="ECO:0000256" key="1">
    <source>
        <dbReference type="HAMAP-Rule" id="MF_02126"/>
    </source>
</evidence>
<feature type="domain" description="Methyltransferase small" evidence="3">
    <location>
        <begin position="224"/>
        <end position="307"/>
    </location>
</feature>
<keyword evidence="6" id="KW-1185">Reference proteome</keyword>
<dbReference type="GeneID" id="98002189"/>
<dbReference type="eggNOG" id="COG2890">
    <property type="taxonomic scope" value="Bacteria"/>
</dbReference>
<dbReference type="InterPro" id="IPR040758">
    <property type="entry name" value="PrmC_N"/>
</dbReference>
<name>B6GDC4_9ACTN</name>
<feature type="compositionally biased region" description="Acidic residues" evidence="2">
    <location>
        <begin position="182"/>
        <end position="191"/>
    </location>
</feature>
<comment type="similarity">
    <text evidence="1">Belongs to the protein N5-glutamine methyltransferase family. PrmC subfamily.</text>
</comment>
<dbReference type="Proteomes" id="UP000003560">
    <property type="component" value="Unassembled WGS sequence"/>
</dbReference>
<reference evidence="5 6" key="1">
    <citation type="submission" date="2008-10" db="EMBL/GenBank/DDBJ databases">
        <title>Draft genome sequence of Collinsella stercoris (DSM 13279).</title>
        <authorList>
            <person name="Sudarsanam P."/>
            <person name="Ley R."/>
            <person name="Guruge J."/>
            <person name="Turnbaugh P.J."/>
            <person name="Mahowald M."/>
            <person name="Liep D."/>
            <person name="Gordon J."/>
        </authorList>
    </citation>
    <scope>NUCLEOTIDE SEQUENCE [LARGE SCALE GENOMIC DNA]</scope>
    <source>
        <strain evidence="5 6">DSM 13279</strain>
    </source>
</reference>
<protein>
    <recommendedName>
        <fullName evidence="1">Release factor glutamine methyltransferase</fullName>
        <shortName evidence="1">RF MTase</shortName>
        <ecNumber evidence="1">2.1.1.297</ecNumber>
    </recommendedName>
    <alternativeName>
        <fullName evidence="1">N5-glutamine methyltransferase PrmC</fullName>
    </alternativeName>
    <alternativeName>
        <fullName evidence="1">Protein-(glutamine-N5) MTase PrmC</fullName>
    </alternativeName>
    <alternativeName>
        <fullName evidence="1">Protein-glutamine N-methyltransferase PrmC</fullName>
    </alternativeName>
</protein>
<dbReference type="InterPro" id="IPR002052">
    <property type="entry name" value="DNA_methylase_N6_adenine_CS"/>
</dbReference>
<feature type="region of interest" description="Disordered" evidence="2">
    <location>
        <begin position="144"/>
        <end position="200"/>
    </location>
</feature>
<comment type="function">
    <text evidence="1">Methylates the class 1 translation termination release factors RF1/PrfA and RF2/PrfB on the glutamine residue of the universally conserved GGQ motif.</text>
</comment>
<evidence type="ECO:0000313" key="6">
    <source>
        <dbReference type="Proteomes" id="UP000003560"/>
    </source>
</evidence>
<keyword evidence="1 5" id="KW-0808">Transferase</keyword>
<evidence type="ECO:0000259" key="3">
    <source>
        <dbReference type="Pfam" id="PF05175"/>
    </source>
</evidence>
<feature type="binding site" evidence="1">
    <location>
        <begin position="304"/>
        <end position="307"/>
    </location>
    <ligand>
        <name>substrate</name>
    </ligand>
</feature>
<comment type="catalytic activity">
    <reaction evidence="1">
        <text>L-glutaminyl-[peptide chain release factor] + S-adenosyl-L-methionine = N(5)-methyl-L-glutaminyl-[peptide chain release factor] + S-adenosyl-L-homocysteine + H(+)</text>
        <dbReference type="Rhea" id="RHEA:42896"/>
        <dbReference type="Rhea" id="RHEA-COMP:10271"/>
        <dbReference type="Rhea" id="RHEA-COMP:10272"/>
        <dbReference type="ChEBI" id="CHEBI:15378"/>
        <dbReference type="ChEBI" id="CHEBI:30011"/>
        <dbReference type="ChEBI" id="CHEBI:57856"/>
        <dbReference type="ChEBI" id="CHEBI:59789"/>
        <dbReference type="ChEBI" id="CHEBI:61891"/>
        <dbReference type="EC" id="2.1.1.297"/>
    </reaction>
</comment>
<evidence type="ECO:0000256" key="2">
    <source>
        <dbReference type="SAM" id="MobiDB-lite"/>
    </source>
</evidence>
<reference evidence="5 6" key="2">
    <citation type="submission" date="2008-10" db="EMBL/GenBank/DDBJ databases">
        <authorList>
            <person name="Fulton L."/>
            <person name="Clifton S."/>
            <person name="Fulton B."/>
            <person name="Xu J."/>
            <person name="Minx P."/>
            <person name="Pepin K.H."/>
            <person name="Johnson M."/>
            <person name="Thiruvilangam P."/>
            <person name="Bhonagiri V."/>
            <person name="Nash W.E."/>
            <person name="Mardis E.R."/>
            <person name="Wilson R.K."/>
        </authorList>
    </citation>
    <scope>NUCLEOTIDE SEQUENCE [LARGE SCALE GENOMIC DNA]</scope>
    <source>
        <strain evidence="5 6">DSM 13279</strain>
    </source>
</reference>
<dbReference type="GO" id="GO:0102559">
    <property type="term" value="F:peptide chain release factor N(5)-glutamine methyltransferase activity"/>
    <property type="evidence" value="ECO:0007669"/>
    <property type="project" value="UniProtKB-EC"/>
</dbReference>
<dbReference type="InterPro" id="IPR050320">
    <property type="entry name" value="N5-glutamine_MTase"/>
</dbReference>
<dbReference type="PROSITE" id="PS00092">
    <property type="entry name" value="N6_MTASE"/>
    <property type="match status" value="1"/>
</dbReference>
<feature type="binding site" evidence="1">
    <location>
        <begin position="231"/>
        <end position="235"/>
    </location>
    <ligand>
        <name>S-adenosyl-L-methionine</name>
        <dbReference type="ChEBI" id="CHEBI:59789"/>
    </ligand>
</feature>
<feature type="compositionally biased region" description="Basic and acidic residues" evidence="2">
    <location>
        <begin position="144"/>
        <end position="167"/>
    </location>
</feature>
<dbReference type="EC" id="2.1.1.297" evidence="1"/>
<dbReference type="HOGENOM" id="CLU_018398_3_1_11"/>
<dbReference type="RefSeq" id="WP_006721733.1">
    <property type="nucleotide sequence ID" value="NZ_CP085935.1"/>
</dbReference>
<sequence length="397" mass="43588">MPNETWTIKRCLDWTRDYLRDKGDERPRLAAEWLLSGVTGLSRTEIYMSFDKPMSAEELAAMHGAVVRRAKGEPLQYIIGETDFRTITVACEPGVLIPRPETELLVEEVLRYLDREVLGAGEPQRRERVELPWNAEVEAALEAERTAAEAARREAPAERELTEHDLEVLSEELGEPAAAEGGADEGADVSDGDASQGVSPLESRFDGVEVANIEDVLSCQAPTVARVLEVGCGTGCISLSIAAERRDRVRCVAIDIEPRAVDLTIRNRDALGISPQAVDVRLGNLVSPLDRETEWGTFDVLVSNPPYIPTSVLTLLPHEVADFEPDLALNGGEDGLDIFRRLVNAAPHMLRPGGLLACELYEGHLDQAAALCRAAQMTDVRIVNDLTNRPRMILARV</sequence>
<dbReference type="InterPro" id="IPR029063">
    <property type="entry name" value="SAM-dependent_MTases_sf"/>
</dbReference>
<gene>
    <name evidence="1 5" type="primary">prmC</name>
    <name evidence="5" type="ORF">COLSTE_02102</name>
</gene>
<dbReference type="AlphaFoldDB" id="B6GDC4"/>
<dbReference type="HAMAP" id="MF_02126">
    <property type="entry name" value="RF_methyltr_PrmC"/>
    <property type="match status" value="1"/>
</dbReference>
<dbReference type="EMBL" id="ABXJ01000125">
    <property type="protein sequence ID" value="EEA89740.1"/>
    <property type="molecule type" value="Genomic_DNA"/>
</dbReference>
<keyword evidence="1" id="KW-0949">S-adenosyl-L-methionine</keyword>
<dbReference type="Pfam" id="PF05175">
    <property type="entry name" value="MTS"/>
    <property type="match status" value="1"/>
</dbReference>
<dbReference type="Pfam" id="PF17827">
    <property type="entry name" value="PrmC_N"/>
    <property type="match status" value="1"/>
</dbReference>
<dbReference type="GO" id="GO:0003676">
    <property type="term" value="F:nucleic acid binding"/>
    <property type="evidence" value="ECO:0007669"/>
    <property type="project" value="InterPro"/>
</dbReference>
<dbReference type="PANTHER" id="PTHR18895">
    <property type="entry name" value="HEMK METHYLTRANSFERASE"/>
    <property type="match status" value="1"/>
</dbReference>
<dbReference type="OrthoDB" id="9800643at2"/>
<dbReference type="GO" id="GO:0032259">
    <property type="term" value="P:methylation"/>
    <property type="evidence" value="ECO:0007669"/>
    <property type="project" value="UniProtKB-KW"/>
</dbReference>
<organism evidence="5 6">
    <name type="scientific">Collinsella stercoris DSM 13279</name>
    <dbReference type="NCBI Taxonomy" id="445975"/>
    <lineage>
        <taxon>Bacteria</taxon>
        <taxon>Bacillati</taxon>
        <taxon>Actinomycetota</taxon>
        <taxon>Coriobacteriia</taxon>
        <taxon>Coriobacteriales</taxon>
        <taxon>Coriobacteriaceae</taxon>
        <taxon>Collinsella</taxon>
    </lineage>
</organism>
<feature type="domain" description="Release factor glutamine methyltransferase N-terminal" evidence="4">
    <location>
        <begin position="12"/>
        <end position="80"/>
    </location>
</feature>
<comment type="caution">
    <text evidence="5">The sequence shown here is derived from an EMBL/GenBank/DDBJ whole genome shotgun (WGS) entry which is preliminary data.</text>
</comment>
<dbReference type="SUPFAM" id="SSF53335">
    <property type="entry name" value="S-adenosyl-L-methionine-dependent methyltransferases"/>
    <property type="match status" value="1"/>
</dbReference>
<accession>B6GDC4</accession>
<dbReference type="InterPro" id="IPR007848">
    <property type="entry name" value="Small_mtfrase_dom"/>
</dbReference>
<dbReference type="Gene3D" id="3.40.50.150">
    <property type="entry name" value="Vaccinia Virus protein VP39"/>
    <property type="match status" value="1"/>
</dbReference>
<feature type="binding site" evidence="1">
    <location>
        <position position="304"/>
    </location>
    <ligand>
        <name>S-adenosyl-L-methionine</name>
        <dbReference type="ChEBI" id="CHEBI:59789"/>
    </ligand>
</feature>
<proteinExistence type="inferred from homology"/>
<dbReference type="CDD" id="cd02440">
    <property type="entry name" value="AdoMet_MTases"/>
    <property type="match status" value="1"/>
</dbReference>
<comment type="caution">
    <text evidence="1">Lacks conserved residue(s) required for the propagation of feature annotation.</text>
</comment>
<keyword evidence="1 5" id="KW-0489">Methyltransferase</keyword>
<dbReference type="Gene3D" id="1.10.8.10">
    <property type="entry name" value="DNA helicase RuvA subunit, C-terminal domain"/>
    <property type="match status" value="1"/>
</dbReference>
<dbReference type="InterPro" id="IPR019874">
    <property type="entry name" value="RF_methyltr_PrmC"/>
</dbReference>
<dbReference type="PANTHER" id="PTHR18895:SF74">
    <property type="entry name" value="MTRF1L RELEASE FACTOR GLUTAMINE METHYLTRANSFERASE"/>
    <property type="match status" value="1"/>
</dbReference>